<dbReference type="EMBL" id="JANJYJ010000003">
    <property type="protein sequence ID" value="KAK3222209.1"/>
    <property type="molecule type" value="Genomic_DNA"/>
</dbReference>
<protein>
    <submittedName>
        <fullName evidence="1">Uncharacterized protein</fullName>
    </submittedName>
</protein>
<dbReference type="Proteomes" id="UP001281410">
    <property type="component" value="Unassembled WGS sequence"/>
</dbReference>
<feature type="non-terminal residue" evidence="1">
    <location>
        <position position="121"/>
    </location>
</feature>
<dbReference type="AlphaFoldDB" id="A0AAE0ARH2"/>
<name>A0AAE0ARH2_9ROSI</name>
<proteinExistence type="predicted"/>
<gene>
    <name evidence="1" type="ORF">Dsin_009234</name>
</gene>
<organism evidence="1 2">
    <name type="scientific">Dipteronia sinensis</name>
    <dbReference type="NCBI Taxonomy" id="43782"/>
    <lineage>
        <taxon>Eukaryota</taxon>
        <taxon>Viridiplantae</taxon>
        <taxon>Streptophyta</taxon>
        <taxon>Embryophyta</taxon>
        <taxon>Tracheophyta</taxon>
        <taxon>Spermatophyta</taxon>
        <taxon>Magnoliopsida</taxon>
        <taxon>eudicotyledons</taxon>
        <taxon>Gunneridae</taxon>
        <taxon>Pentapetalae</taxon>
        <taxon>rosids</taxon>
        <taxon>malvids</taxon>
        <taxon>Sapindales</taxon>
        <taxon>Sapindaceae</taxon>
        <taxon>Hippocastanoideae</taxon>
        <taxon>Acereae</taxon>
        <taxon>Dipteronia</taxon>
    </lineage>
</organism>
<accession>A0AAE0ARH2</accession>
<evidence type="ECO:0000313" key="2">
    <source>
        <dbReference type="Proteomes" id="UP001281410"/>
    </source>
</evidence>
<evidence type="ECO:0000313" key="1">
    <source>
        <dbReference type="EMBL" id="KAK3222209.1"/>
    </source>
</evidence>
<sequence length="121" mass="14054">LLVFSHTGDIKKNKILNTSLQRDIVRESFNIFPVVSYDLYTIRIEILRVDIFMFNTETPILRFFGVGDSMWKNLVQGNHEDSTVEEIGSRESRRVYKGMTRARRHPPLTGDLADARLRKGK</sequence>
<keyword evidence="2" id="KW-1185">Reference proteome</keyword>
<comment type="caution">
    <text evidence="1">The sequence shown here is derived from an EMBL/GenBank/DDBJ whole genome shotgun (WGS) entry which is preliminary data.</text>
</comment>
<reference evidence="1" key="1">
    <citation type="journal article" date="2023" name="Plant J.">
        <title>Genome sequences and population genomics provide insights into the demographic history, inbreeding, and mutation load of two 'living fossil' tree species of Dipteronia.</title>
        <authorList>
            <person name="Feng Y."/>
            <person name="Comes H.P."/>
            <person name="Chen J."/>
            <person name="Zhu S."/>
            <person name="Lu R."/>
            <person name="Zhang X."/>
            <person name="Li P."/>
            <person name="Qiu J."/>
            <person name="Olsen K.M."/>
            <person name="Qiu Y."/>
        </authorList>
    </citation>
    <scope>NUCLEOTIDE SEQUENCE</scope>
    <source>
        <strain evidence="1">NBL</strain>
    </source>
</reference>